<gene>
    <name evidence="2" type="ORF">ACRE_030270</name>
</gene>
<evidence type="ECO:0000256" key="1">
    <source>
        <dbReference type="SAM" id="MobiDB-lite"/>
    </source>
</evidence>
<comment type="caution">
    <text evidence="2">The sequence shown here is derived from an EMBL/GenBank/DDBJ whole genome shotgun (WGS) entry which is preliminary data.</text>
</comment>
<sequence>MPASMKAKEKYAMALDEAWKHHNYCESHEPGAVAMGYSSNCTPLTPPSVSDPNRMLTTSHPSGGSDVVNCVTRRTSHSSQGSGNGRIKTLWKNIVSPPAY</sequence>
<dbReference type="EMBL" id="JPKY01000022">
    <property type="protein sequence ID" value="KFH46165.1"/>
    <property type="molecule type" value="Genomic_DNA"/>
</dbReference>
<name>A0A086T9Y3_HAPC1</name>
<feature type="compositionally biased region" description="Polar residues" evidence="1">
    <location>
        <begin position="37"/>
        <end position="62"/>
    </location>
</feature>
<proteinExistence type="predicted"/>
<feature type="region of interest" description="Disordered" evidence="1">
    <location>
        <begin position="36"/>
        <end position="68"/>
    </location>
</feature>
<evidence type="ECO:0000313" key="3">
    <source>
        <dbReference type="Proteomes" id="UP000029964"/>
    </source>
</evidence>
<dbReference type="Proteomes" id="UP000029964">
    <property type="component" value="Unassembled WGS sequence"/>
</dbReference>
<keyword evidence="3" id="KW-1185">Reference proteome</keyword>
<evidence type="ECO:0000313" key="2">
    <source>
        <dbReference type="EMBL" id="KFH46165.1"/>
    </source>
</evidence>
<organism evidence="2 3">
    <name type="scientific">Hapsidospora chrysogenum (strain ATCC 11550 / CBS 779.69 / DSM 880 / IAM 14645 / JCM 23072 / IMI 49137)</name>
    <name type="common">Acremonium chrysogenum</name>
    <dbReference type="NCBI Taxonomy" id="857340"/>
    <lineage>
        <taxon>Eukaryota</taxon>
        <taxon>Fungi</taxon>
        <taxon>Dikarya</taxon>
        <taxon>Ascomycota</taxon>
        <taxon>Pezizomycotina</taxon>
        <taxon>Sordariomycetes</taxon>
        <taxon>Hypocreomycetidae</taxon>
        <taxon>Hypocreales</taxon>
        <taxon>Bionectriaceae</taxon>
        <taxon>Hapsidospora</taxon>
    </lineage>
</organism>
<dbReference type="HOGENOM" id="CLU_2305183_0_0_1"/>
<reference evidence="3" key="1">
    <citation type="journal article" date="2014" name="Genome Announc.">
        <title>Genome sequence and annotation of Acremonium chrysogenum, producer of the beta-lactam antibiotic cephalosporin C.</title>
        <authorList>
            <person name="Terfehr D."/>
            <person name="Dahlmann T.A."/>
            <person name="Specht T."/>
            <person name="Zadra I."/>
            <person name="Kuernsteiner H."/>
            <person name="Kueck U."/>
        </authorList>
    </citation>
    <scope>NUCLEOTIDE SEQUENCE [LARGE SCALE GENOMIC DNA]</scope>
    <source>
        <strain evidence="3">ATCC 11550 / CBS 779.69 / DSM 880 / IAM 14645 / JCM 23072 / IMI 49137</strain>
    </source>
</reference>
<dbReference type="OrthoDB" id="4624666at2759"/>
<accession>A0A086T9Y3</accession>
<dbReference type="AlphaFoldDB" id="A0A086T9Y3"/>
<protein>
    <submittedName>
        <fullName evidence="2">Uncharacterized protein</fullName>
    </submittedName>
</protein>